<protein>
    <submittedName>
        <fullName evidence="4">Hypothetical oxidoreductase, short-chain dehydrogenase/reductase family protein</fullName>
    </submittedName>
</protein>
<comment type="similarity">
    <text evidence="1 3">Belongs to the short-chain dehydrogenases/reductases (SDR) family.</text>
</comment>
<evidence type="ECO:0000256" key="3">
    <source>
        <dbReference type="RuleBase" id="RU000363"/>
    </source>
</evidence>
<dbReference type="InterPro" id="IPR020904">
    <property type="entry name" value="Sc_DH/Rdtase_CS"/>
</dbReference>
<evidence type="ECO:0000256" key="1">
    <source>
        <dbReference type="ARBA" id="ARBA00006484"/>
    </source>
</evidence>
<dbReference type="InterPro" id="IPR036291">
    <property type="entry name" value="NAD(P)-bd_dom_sf"/>
</dbReference>
<evidence type="ECO:0000256" key="2">
    <source>
        <dbReference type="ARBA" id="ARBA00023002"/>
    </source>
</evidence>
<dbReference type="PRINTS" id="PR00081">
    <property type="entry name" value="GDHRDH"/>
</dbReference>
<dbReference type="Proteomes" id="UP000003789">
    <property type="component" value="Unassembled WGS sequence"/>
</dbReference>
<dbReference type="Gene3D" id="3.40.50.720">
    <property type="entry name" value="NAD(P)-binding Rossmann-like Domain"/>
    <property type="match status" value="1"/>
</dbReference>
<dbReference type="RefSeq" id="WP_006232787.1">
    <property type="nucleotide sequence ID" value="NZ_CH724136.1"/>
</dbReference>
<dbReference type="PANTHER" id="PTHR44169">
    <property type="entry name" value="NADPH-DEPENDENT 1-ACYLDIHYDROXYACETONE PHOSPHATE REDUCTASE"/>
    <property type="match status" value="1"/>
</dbReference>
<dbReference type="HOGENOM" id="CLU_010194_2_9_6"/>
<evidence type="ECO:0000313" key="4">
    <source>
        <dbReference type="EMBL" id="EAS42602.1"/>
    </source>
</evidence>
<dbReference type="AlphaFoldDB" id="Q1Z283"/>
<dbReference type="GO" id="GO:0016491">
    <property type="term" value="F:oxidoreductase activity"/>
    <property type="evidence" value="ECO:0007669"/>
    <property type="project" value="UniProtKB-KW"/>
</dbReference>
<name>Q1Z283_9GAMM</name>
<comment type="caution">
    <text evidence="4">The sequence shown here is derived from an EMBL/GenBank/DDBJ whole genome shotgun (WGS) entry which is preliminary data.</text>
</comment>
<dbReference type="OrthoDB" id="9775296at2"/>
<dbReference type="PANTHER" id="PTHR44169:SF6">
    <property type="entry name" value="NADPH-DEPENDENT 1-ACYLDIHYDROXYACETONE PHOSPHATE REDUCTASE"/>
    <property type="match status" value="1"/>
</dbReference>
<dbReference type="InterPro" id="IPR002347">
    <property type="entry name" value="SDR_fam"/>
</dbReference>
<dbReference type="PRINTS" id="PR00080">
    <property type="entry name" value="SDRFAMILY"/>
</dbReference>
<dbReference type="PROSITE" id="PS00061">
    <property type="entry name" value="ADH_SHORT"/>
    <property type="match status" value="1"/>
</dbReference>
<dbReference type="SUPFAM" id="SSF51735">
    <property type="entry name" value="NAD(P)-binding Rossmann-fold domains"/>
    <property type="match status" value="1"/>
</dbReference>
<accession>Q1Z283</accession>
<sequence length="275" mass="30512">MSTSILITGCSTGIGYHCAIALHQAGYQVIASCRHLKDVAALQAQGLHCVQLDLTTSESIQQGLKETLDITGGTLDVLFNNAAYGQPGALEDLPTHALREQFETNIFGWHELTTLVIPLMLKQGHGKIVQNSSVLGLVAMKYRGAYNASKFALEGYTDTLRLELMDTPISVSLIEPGPIESQFRDNAKRQFEKHINIDDSRHQASYKKTLERLGTSSPTNKFTLTPEAVLKPLLNIINTNKPAPRYYVTQPTYIFGFLRRVLPSQWLDKLLVKSN</sequence>
<dbReference type="Pfam" id="PF00106">
    <property type="entry name" value="adh_short"/>
    <property type="match status" value="1"/>
</dbReference>
<reference evidence="4 5" key="1">
    <citation type="submission" date="2006-03" db="EMBL/GenBank/DDBJ databases">
        <authorList>
            <person name="Bartlett D.H."/>
            <person name="Valle G."/>
            <person name="Lauro F.M."/>
            <person name="Vezzi A."/>
            <person name="Simonato F."/>
            <person name="Eloe E."/>
            <person name="Vitulo N."/>
            <person name="Stratton T.K."/>
            <person name="D'angelo M."/>
            <person name="Ferriera S."/>
            <person name="Johnson J."/>
            <person name="Kravitz S."/>
            <person name="Beeson K."/>
            <person name="Sutton G."/>
            <person name="Rogers Y."/>
            <person name="Friedman R."/>
            <person name="Frazier M."/>
            <person name="Venter J.C."/>
        </authorList>
    </citation>
    <scope>NUCLEOTIDE SEQUENCE [LARGE SCALE GENOMIC DNA]</scope>
    <source>
        <strain evidence="4 5">3TCK</strain>
    </source>
</reference>
<organism evidence="4 5">
    <name type="scientific">Photobacterium profundum 3TCK</name>
    <dbReference type="NCBI Taxonomy" id="314280"/>
    <lineage>
        <taxon>Bacteria</taxon>
        <taxon>Pseudomonadati</taxon>
        <taxon>Pseudomonadota</taxon>
        <taxon>Gammaproteobacteria</taxon>
        <taxon>Vibrionales</taxon>
        <taxon>Vibrionaceae</taxon>
        <taxon>Photobacterium</taxon>
    </lineage>
</organism>
<evidence type="ECO:0000313" key="5">
    <source>
        <dbReference type="Proteomes" id="UP000003789"/>
    </source>
</evidence>
<keyword evidence="2" id="KW-0560">Oxidoreductase</keyword>
<gene>
    <name evidence="4" type="ORF">P3TCK_26095</name>
</gene>
<dbReference type="CDD" id="cd05374">
    <property type="entry name" value="17beta-HSD-like_SDR_c"/>
    <property type="match status" value="1"/>
</dbReference>
<dbReference type="EMBL" id="AAPH01000018">
    <property type="protein sequence ID" value="EAS42602.1"/>
    <property type="molecule type" value="Genomic_DNA"/>
</dbReference>
<proteinExistence type="inferred from homology"/>
<dbReference type="NCBIfam" id="NF004649">
    <property type="entry name" value="PRK05993.1"/>
    <property type="match status" value="1"/>
</dbReference>